<dbReference type="Pfam" id="PF09331">
    <property type="entry name" value="DUF1985"/>
    <property type="match status" value="2"/>
</dbReference>
<feature type="compositionally biased region" description="Basic and acidic residues" evidence="3">
    <location>
        <begin position="318"/>
        <end position="340"/>
    </location>
</feature>
<dbReference type="PANTHER" id="PTHR48449">
    <property type="entry name" value="DUF1985 DOMAIN-CONTAINING PROTEIN"/>
    <property type="match status" value="1"/>
</dbReference>
<feature type="domain" description="Ubiquitin-like protease family profile" evidence="4">
    <location>
        <begin position="597"/>
        <end position="781"/>
    </location>
</feature>
<accession>A0A8T2CDN9</accession>
<feature type="compositionally biased region" description="Basic and acidic residues" evidence="3">
    <location>
        <begin position="479"/>
        <end position="489"/>
    </location>
</feature>
<feature type="compositionally biased region" description="Basic and acidic residues" evidence="3">
    <location>
        <begin position="354"/>
        <end position="369"/>
    </location>
</feature>
<keyword evidence="1 5" id="KW-0645">Protease</keyword>
<name>A0A8T2CDN9_ARASU</name>
<reference evidence="5 6" key="1">
    <citation type="submission" date="2020-12" db="EMBL/GenBank/DDBJ databases">
        <title>Concerted genomic and epigenomic changes stabilize Arabidopsis allopolyploids.</title>
        <authorList>
            <person name="Chen Z."/>
        </authorList>
    </citation>
    <scope>NUCLEOTIDE SEQUENCE [LARGE SCALE GENOMIC DNA]</scope>
    <source>
        <strain evidence="5">As9502</strain>
        <tissue evidence="5">Leaf</tissue>
    </source>
</reference>
<feature type="compositionally biased region" description="Basic and acidic residues" evidence="3">
    <location>
        <begin position="407"/>
        <end position="426"/>
    </location>
</feature>
<dbReference type="Proteomes" id="UP000694251">
    <property type="component" value="Chromosome 6"/>
</dbReference>
<feature type="region of interest" description="Disordered" evidence="3">
    <location>
        <begin position="1098"/>
        <end position="1120"/>
    </location>
</feature>
<feature type="compositionally biased region" description="Basic and acidic residues" evidence="3">
    <location>
        <begin position="522"/>
        <end position="534"/>
    </location>
</feature>
<feature type="compositionally biased region" description="Basic and acidic residues" evidence="3">
    <location>
        <begin position="1291"/>
        <end position="1302"/>
    </location>
</feature>
<feature type="compositionally biased region" description="Basic and acidic residues" evidence="3">
    <location>
        <begin position="460"/>
        <end position="469"/>
    </location>
</feature>
<feature type="compositionally biased region" description="Basic and acidic residues" evidence="3">
    <location>
        <begin position="1314"/>
        <end position="1331"/>
    </location>
</feature>
<feature type="compositionally biased region" description="Basic and acidic residues" evidence="3">
    <location>
        <begin position="543"/>
        <end position="553"/>
    </location>
</feature>
<dbReference type="InterPro" id="IPR003653">
    <property type="entry name" value="Peptidase_C48_C"/>
</dbReference>
<evidence type="ECO:0000256" key="1">
    <source>
        <dbReference type="ARBA" id="ARBA00022670"/>
    </source>
</evidence>
<keyword evidence="2" id="KW-0378">Hydrolase</keyword>
<feature type="compositionally biased region" description="Acidic residues" evidence="3">
    <location>
        <begin position="370"/>
        <end position="382"/>
    </location>
</feature>
<evidence type="ECO:0000313" key="5">
    <source>
        <dbReference type="EMBL" id="KAG7598448.1"/>
    </source>
</evidence>
<dbReference type="EMBL" id="JAEFBJ010000006">
    <property type="protein sequence ID" value="KAG7598448.1"/>
    <property type="molecule type" value="Genomic_DNA"/>
</dbReference>
<sequence length="1432" mass="164088">MQRRLLLKEKNLWFTFDSQPMRFSEREFLLTTGVQCDLIDSEMLRKGKAPSKAPYFWTQKEHFTLEQLQKRLFEPNQLHPLDAEEKLSLGMVILTEAFLFTPGSLEKIPLSRLVHASEFAIYTSQPWGKHAYRVLATSIQRINENTWARGTYEVKGFAMAILLWAFSAVPSLGSAFATECVTSRSEYPLCLKWETTQTPRFSHLVDVVKKMNSVKVNTVIGNPYEYSYLVASSHEDDIDFEEIVRLVQKGYRLKATDWSAGFIDIFTVLQEIGEQTMNNNLSDSQKLDKILNLLQDFNRRIAVIEYVLKSRLEKDETERCKKKESNIQEETCARTEEQSDKAGPNIDGDIGVDGDSREGDECGPSRDGEIDVDGDNKEDDECGPSTFEDSIREPNTEDGSYAGDDENSQKIRSEDDTTEPTTKDKTPTPNFSTPNFNIISEDSQDKEKEGISVSEINNEACKKSSESKKYCRKKRYVRERKETNKRKQGDNSYNDIPTRKQPQRKKCKNTDKVAADLGTRTCDQELGDKADNDVPLKTSQQDVDNKSKADGPSRRSQRSQVPSIYSQPPYTAEKKKHPTLHPFAKVDTKRVLTVGGIKVDSKWFTTLETQGKPISGSHVDAALHLIKTRRENHPEMYLNKTVVFVGSSFLNAIDDEYAEFVVAKDDFQFSSEEISKLEIGSKTNHIYAPMCLKGKCWVPVVINIERRSLIILDYATSFVSENVKRMHVVAYSVAMPYILRKLLNKTDMDVSAFKISVVDNISQAEKIEDTGMYMMKMMECYAMHINANEKLSEGKIGDMRKKLANSFLGPIIDFAEREGIYFSSQLVHHFLQRRIMVNNEELWFVFSEQPLRFSLREFVITTGLPLGDDASQSQSRRKKRKKGDTWMKDGLSLKDLLKTLSTKCDSMDDDERVRLGALILVEGILIASNPVNKIEKEHLERASSFTEFCKYPWARIVYGSLVDCLKKITPTQLFRNQCGLPGFVFAIQIWALTAVAELGQNFGSRVLEPNDNRPLISQWMTTKCPTKKEIAKVTKVATFDIKHIIGDPEQYSHLVLPPNPEDKDWFEVFDLVVQGYRMTRQQWIHGWIELAEWKMQKPVNQPRQRQPKSETVNQTKPRRSMSYSETLELIYKSCLELNKRMLVVEKHLGIKAPDARDDEEKEFPASSSGVNKKTEEVFIIVSDDEEEVEIPINNQENKQTETREESCSPPDEDSHENVNDENVAQEEGATDEVPHATEESDPQCSNVNDKVSQKKEKQHEEMRNMDGAPQGTQESDSQRSNVNYKVAQTEEAQHNKMGHSEEPSQESDSQQLKVNDKEEEARLKKEHSDRKLSDIEQKEIDDRVKLWAKNKNFIFMISSLHQIIWSNSSWETVHHFNLVNNDNEIGLAKRKALLALHPDKQHGASAEQKYLATRLFSVIKHEWDIYIKKKQV</sequence>
<dbReference type="PROSITE" id="PS50600">
    <property type="entry name" value="ULP_PROTEASE"/>
    <property type="match status" value="1"/>
</dbReference>
<dbReference type="InterPro" id="IPR015410">
    <property type="entry name" value="DUF1985"/>
</dbReference>
<dbReference type="GO" id="GO:0008234">
    <property type="term" value="F:cysteine-type peptidase activity"/>
    <property type="evidence" value="ECO:0007669"/>
    <property type="project" value="InterPro"/>
</dbReference>
<dbReference type="PANTHER" id="PTHR48449:SF1">
    <property type="entry name" value="DUF1985 DOMAIN-CONTAINING PROTEIN"/>
    <property type="match status" value="1"/>
</dbReference>
<evidence type="ECO:0000256" key="3">
    <source>
        <dbReference type="SAM" id="MobiDB-lite"/>
    </source>
</evidence>
<feature type="compositionally biased region" description="Basic and acidic residues" evidence="3">
    <location>
        <begin position="1251"/>
        <end position="1264"/>
    </location>
</feature>
<proteinExistence type="predicted"/>
<gene>
    <name evidence="5" type="ORF">ISN44_As06g027000</name>
</gene>
<keyword evidence="6" id="KW-1185">Reference proteome</keyword>
<protein>
    <submittedName>
        <fullName evidence="5">Ulp1 protease family C-terminal catalytic domain</fullName>
    </submittedName>
</protein>
<feature type="compositionally biased region" description="Polar residues" evidence="3">
    <location>
        <begin position="430"/>
        <end position="441"/>
    </location>
</feature>
<dbReference type="GO" id="GO:0006508">
    <property type="term" value="P:proteolysis"/>
    <property type="evidence" value="ECO:0007669"/>
    <property type="project" value="UniProtKB-KW"/>
</dbReference>
<feature type="region of interest" description="Disordered" evidence="3">
    <location>
        <begin position="318"/>
        <end position="579"/>
    </location>
</feature>
<dbReference type="OrthoDB" id="1056215at2759"/>
<feature type="compositionally biased region" description="Polar residues" evidence="3">
    <location>
        <begin position="1270"/>
        <end position="1283"/>
    </location>
</feature>
<feature type="region of interest" description="Disordered" evidence="3">
    <location>
        <begin position="1181"/>
        <end position="1331"/>
    </location>
</feature>
<evidence type="ECO:0000256" key="2">
    <source>
        <dbReference type="ARBA" id="ARBA00022801"/>
    </source>
</evidence>
<comment type="caution">
    <text evidence="5">The sequence shown here is derived from an EMBL/GenBank/DDBJ whole genome shotgun (WGS) entry which is preliminary data.</text>
</comment>
<organism evidence="5 6">
    <name type="scientific">Arabidopsis suecica</name>
    <name type="common">Swedish thale-cress</name>
    <name type="synonym">Cardaminopsis suecica</name>
    <dbReference type="NCBI Taxonomy" id="45249"/>
    <lineage>
        <taxon>Eukaryota</taxon>
        <taxon>Viridiplantae</taxon>
        <taxon>Streptophyta</taxon>
        <taxon>Embryophyta</taxon>
        <taxon>Tracheophyta</taxon>
        <taxon>Spermatophyta</taxon>
        <taxon>Magnoliopsida</taxon>
        <taxon>eudicotyledons</taxon>
        <taxon>Gunneridae</taxon>
        <taxon>Pentapetalae</taxon>
        <taxon>rosids</taxon>
        <taxon>malvids</taxon>
        <taxon>Brassicales</taxon>
        <taxon>Brassicaceae</taxon>
        <taxon>Camelineae</taxon>
        <taxon>Arabidopsis</taxon>
    </lineage>
</organism>
<dbReference type="Pfam" id="PF02902">
    <property type="entry name" value="Peptidase_C48"/>
    <property type="match status" value="1"/>
</dbReference>
<evidence type="ECO:0000313" key="6">
    <source>
        <dbReference type="Proteomes" id="UP000694251"/>
    </source>
</evidence>
<evidence type="ECO:0000259" key="4">
    <source>
        <dbReference type="PROSITE" id="PS50600"/>
    </source>
</evidence>